<protein>
    <submittedName>
        <fullName evidence="5">Citrate lyase subunit beta/citryl-CoA lyase</fullName>
        <ecNumber evidence="5">4.1.3.34</ecNumber>
    </submittedName>
</protein>
<dbReference type="RefSeq" id="WP_306838107.1">
    <property type="nucleotide sequence ID" value="NZ_JAUSRF010000016.1"/>
</dbReference>
<proteinExistence type="predicted"/>
<accession>A0ABT9PYC4</accession>
<dbReference type="Gene3D" id="3.20.20.60">
    <property type="entry name" value="Phosphoenolpyruvate-binding domains"/>
    <property type="match status" value="1"/>
</dbReference>
<dbReference type="PANTHER" id="PTHR32308:SF0">
    <property type="entry name" value="HPCH_HPAI ALDOLASE_CITRATE LYASE DOMAIN-CONTAINING PROTEIN"/>
    <property type="match status" value="1"/>
</dbReference>
<evidence type="ECO:0000313" key="5">
    <source>
        <dbReference type="EMBL" id="MDP9839486.1"/>
    </source>
</evidence>
<dbReference type="PANTHER" id="PTHR32308">
    <property type="entry name" value="LYASE BETA SUBUNIT, PUTATIVE (AFU_ORTHOLOGUE AFUA_4G13030)-RELATED"/>
    <property type="match status" value="1"/>
</dbReference>
<dbReference type="Proteomes" id="UP001241472">
    <property type="component" value="Unassembled WGS sequence"/>
</dbReference>
<comment type="caution">
    <text evidence="5">The sequence shown here is derived from an EMBL/GenBank/DDBJ whole genome shotgun (WGS) entry which is preliminary data.</text>
</comment>
<sequence length="214" mass="21778">MPPATDLSATLDGGAHALVVDLRESFDRVASLHAAVFSTAKAAYLPPVSSPEMAALLDICMTSRIATVFLSGARNGADLQHLDVLLQVSEARAGITTGTTRIVAMAGDNPHGLLAAASFAGKSKRLIGLGWDAGALASAMGMKSGLGSDVAASARATLLLAAAASGVAAIDTTEMEPDEEIFRAACLHVRAQGFSGKMTGTPSQVPVIQSVFTD</sequence>
<reference evidence="5 6" key="1">
    <citation type="submission" date="2023-07" db="EMBL/GenBank/DDBJ databases">
        <title>Sorghum-associated microbial communities from plants grown in Nebraska, USA.</title>
        <authorList>
            <person name="Schachtman D."/>
        </authorList>
    </citation>
    <scope>NUCLEOTIDE SEQUENCE [LARGE SCALE GENOMIC DNA]</scope>
    <source>
        <strain evidence="5 6">DS1307</strain>
    </source>
</reference>
<feature type="domain" description="HpcH/HpaI aldolase/citrate lyase" evidence="4">
    <location>
        <begin position="46"/>
        <end position="199"/>
    </location>
</feature>
<gene>
    <name evidence="5" type="ORF">J2T09_004262</name>
</gene>
<comment type="cofactor">
    <cofactor evidence="1">
        <name>Mg(2+)</name>
        <dbReference type="ChEBI" id="CHEBI:18420"/>
    </cofactor>
</comment>
<dbReference type="EC" id="4.1.3.34" evidence="5"/>
<dbReference type="InterPro" id="IPR040442">
    <property type="entry name" value="Pyrv_kinase-like_dom_sf"/>
</dbReference>
<dbReference type="EMBL" id="JAUSRF010000016">
    <property type="protein sequence ID" value="MDP9839486.1"/>
    <property type="molecule type" value="Genomic_DNA"/>
</dbReference>
<evidence type="ECO:0000256" key="3">
    <source>
        <dbReference type="ARBA" id="ARBA00022842"/>
    </source>
</evidence>
<evidence type="ECO:0000313" key="6">
    <source>
        <dbReference type="Proteomes" id="UP001241472"/>
    </source>
</evidence>
<evidence type="ECO:0000259" key="4">
    <source>
        <dbReference type="Pfam" id="PF03328"/>
    </source>
</evidence>
<dbReference type="GO" id="GO:0008816">
    <property type="term" value="F:citryl-CoA lyase activity"/>
    <property type="evidence" value="ECO:0007669"/>
    <property type="project" value="UniProtKB-EC"/>
</dbReference>
<keyword evidence="2" id="KW-0479">Metal-binding</keyword>
<keyword evidence="3" id="KW-0460">Magnesium</keyword>
<keyword evidence="5" id="KW-0456">Lyase</keyword>
<dbReference type="Pfam" id="PF03328">
    <property type="entry name" value="HpcH_HpaI"/>
    <property type="match status" value="1"/>
</dbReference>
<dbReference type="SUPFAM" id="SSF51621">
    <property type="entry name" value="Phosphoenolpyruvate/pyruvate domain"/>
    <property type="match status" value="1"/>
</dbReference>
<keyword evidence="6" id="KW-1185">Reference proteome</keyword>
<dbReference type="InterPro" id="IPR005000">
    <property type="entry name" value="Aldolase/citrate-lyase_domain"/>
</dbReference>
<evidence type="ECO:0000256" key="2">
    <source>
        <dbReference type="ARBA" id="ARBA00022723"/>
    </source>
</evidence>
<evidence type="ECO:0000256" key="1">
    <source>
        <dbReference type="ARBA" id="ARBA00001946"/>
    </source>
</evidence>
<organism evidence="5 6">
    <name type="scientific">Neorhizobium huautlense</name>
    <dbReference type="NCBI Taxonomy" id="67774"/>
    <lineage>
        <taxon>Bacteria</taxon>
        <taxon>Pseudomonadati</taxon>
        <taxon>Pseudomonadota</taxon>
        <taxon>Alphaproteobacteria</taxon>
        <taxon>Hyphomicrobiales</taxon>
        <taxon>Rhizobiaceae</taxon>
        <taxon>Rhizobium/Agrobacterium group</taxon>
        <taxon>Neorhizobium</taxon>
    </lineage>
</organism>
<name>A0ABT9PYC4_9HYPH</name>
<dbReference type="InterPro" id="IPR015813">
    <property type="entry name" value="Pyrv/PenolPyrv_kinase-like_dom"/>
</dbReference>